<reference evidence="1 2" key="1">
    <citation type="submission" date="2016-09" db="EMBL/GenBank/DDBJ databases">
        <title>Streptomyces platensis DSM40041, a candidate organism with high potential of specific P450 cytochromes.</title>
        <authorList>
            <person name="Grumaz C."/>
            <person name="Vainshtein Y."/>
            <person name="Kirstahler P."/>
            <person name="Sohn K."/>
        </authorList>
    </citation>
    <scope>NUCLEOTIDE SEQUENCE [LARGE SCALE GENOMIC DNA]</scope>
    <source>
        <strain evidence="1 2">DSM 40041</strain>
    </source>
</reference>
<dbReference type="EMBL" id="MIGA01000006">
    <property type="protein sequence ID" value="OSY47054.1"/>
    <property type="molecule type" value="Genomic_DNA"/>
</dbReference>
<dbReference type="RefSeq" id="WP_280116691.1">
    <property type="nucleotide sequence ID" value="NZ_BAABSS010000094.1"/>
</dbReference>
<evidence type="ECO:0000313" key="1">
    <source>
        <dbReference type="EMBL" id="OSY47054.1"/>
    </source>
</evidence>
<organism evidence="1 2">
    <name type="scientific">Streptomyces platensis</name>
    <dbReference type="NCBI Taxonomy" id="58346"/>
    <lineage>
        <taxon>Bacteria</taxon>
        <taxon>Bacillati</taxon>
        <taxon>Actinomycetota</taxon>
        <taxon>Actinomycetes</taxon>
        <taxon>Kitasatosporales</taxon>
        <taxon>Streptomycetaceae</taxon>
        <taxon>Streptomyces</taxon>
    </lineage>
</organism>
<gene>
    <name evidence="1" type="ORF">BG653_01482</name>
</gene>
<sequence>MRLVRTAISSEETADEEHWNEIRRLREESTLQQAGTTQKGL</sequence>
<accession>A0ABX3Y367</accession>
<proteinExistence type="predicted"/>
<keyword evidence="2" id="KW-1185">Reference proteome</keyword>
<name>A0ABX3Y367_STRPT</name>
<dbReference type="Proteomes" id="UP000194225">
    <property type="component" value="Unassembled WGS sequence"/>
</dbReference>
<comment type="caution">
    <text evidence="1">The sequence shown here is derived from an EMBL/GenBank/DDBJ whole genome shotgun (WGS) entry which is preliminary data.</text>
</comment>
<evidence type="ECO:0000313" key="2">
    <source>
        <dbReference type="Proteomes" id="UP000194225"/>
    </source>
</evidence>
<protein>
    <submittedName>
        <fullName evidence="1">Uncharacterized protein</fullName>
    </submittedName>
</protein>
<dbReference type="GeneID" id="90929140"/>